<sequence length="173" mass="19849">MSKAVMLSIRPKWCEKIASGEKTIEVRKTRPKLKTPFRCYIYCTQSDDANRLRGSQGKVIGEFTCERIVPIEYDGGRLWCPTNAAFSPATCLSQAEIIAYIGDKGRCYGWHISNLKIYDTPRELSEFRRACPNSWYCESCAMHRENNGTCGNERLQIKRAPQSWCYVEAMKNV</sequence>
<name>A0A8S5PS31_9CAUD</name>
<dbReference type="InterPro" id="IPR007374">
    <property type="entry name" value="ASCH_domain"/>
</dbReference>
<feature type="domain" description="ASCH" evidence="1">
    <location>
        <begin position="7"/>
        <end position="73"/>
    </location>
</feature>
<proteinExistence type="predicted"/>
<dbReference type="EMBL" id="BK015498">
    <property type="protein sequence ID" value="DAE09951.1"/>
    <property type="molecule type" value="Genomic_DNA"/>
</dbReference>
<dbReference type="SUPFAM" id="SSF88697">
    <property type="entry name" value="PUA domain-like"/>
    <property type="match status" value="1"/>
</dbReference>
<dbReference type="InterPro" id="IPR015947">
    <property type="entry name" value="PUA-like_sf"/>
</dbReference>
<protein>
    <recommendedName>
        <fullName evidence="1">ASCH domain-containing protein</fullName>
    </recommendedName>
</protein>
<accession>A0A8S5PS31</accession>
<evidence type="ECO:0000313" key="2">
    <source>
        <dbReference type="EMBL" id="DAE09951.1"/>
    </source>
</evidence>
<organism evidence="2">
    <name type="scientific">Siphoviridae sp. ct8WU9</name>
    <dbReference type="NCBI Taxonomy" id="2825364"/>
    <lineage>
        <taxon>Viruses</taxon>
        <taxon>Duplodnaviria</taxon>
        <taxon>Heunggongvirae</taxon>
        <taxon>Uroviricota</taxon>
        <taxon>Caudoviricetes</taxon>
    </lineage>
</organism>
<dbReference type="Pfam" id="PF04266">
    <property type="entry name" value="ASCH"/>
    <property type="match status" value="1"/>
</dbReference>
<evidence type="ECO:0000259" key="1">
    <source>
        <dbReference type="Pfam" id="PF04266"/>
    </source>
</evidence>
<reference evidence="2" key="1">
    <citation type="journal article" date="2021" name="Proc. Natl. Acad. Sci. U.S.A.">
        <title>A Catalog of Tens of Thousands of Viruses from Human Metagenomes Reveals Hidden Associations with Chronic Diseases.</title>
        <authorList>
            <person name="Tisza M.J."/>
            <person name="Buck C.B."/>
        </authorList>
    </citation>
    <scope>NUCLEOTIDE SEQUENCE</scope>
    <source>
        <strain evidence="2">Ct8WU9</strain>
    </source>
</reference>
<dbReference type="Gene3D" id="2.30.130.30">
    <property type="entry name" value="Hypothetical protein"/>
    <property type="match status" value="1"/>
</dbReference>